<evidence type="ECO:0000256" key="1">
    <source>
        <dbReference type="SAM" id="SignalP"/>
    </source>
</evidence>
<evidence type="ECO:0008006" key="4">
    <source>
        <dbReference type="Google" id="ProtNLM"/>
    </source>
</evidence>
<dbReference type="EMBL" id="VNHU01000004">
    <property type="protein sequence ID" value="TYP74382.1"/>
    <property type="molecule type" value="Genomic_DNA"/>
</dbReference>
<reference evidence="2 3" key="1">
    <citation type="submission" date="2019-07" db="EMBL/GenBank/DDBJ databases">
        <title>Genomic Encyclopedia of Archaeal and Bacterial Type Strains, Phase II (KMG-II): from individual species to whole genera.</title>
        <authorList>
            <person name="Goeker M."/>
        </authorList>
    </citation>
    <scope>NUCLEOTIDE SEQUENCE [LARGE SCALE GENOMIC DNA]</scope>
    <source>
        <strain evidence="2 3">DSM 17527</strain>
    </source>
</reference>
<organism evidence="2 3">
    <name type="scientific">Aquimarina intermedia</name>
    <dbReference type="NCBI Taxonomy" id="350814"/>
    <lineage>
        <taxon>Bacteria</taxon>
        <taxon>Pseudomonadati</taxon>
        <taxon>Bacteroidota</taxon>
        <taxon>Flavobacteriia</taxon>
        <taxon>Flavobacteriales</taxon>
        <taxon>Flavobacteriaceae</taxon>
        <taxon>Aquimarina</taxon>
    </lineage>
</organism>
<proteinExistence type="predicted"/>
<dbReference type="AlphaFoldDB" id="A0A5S5C7C9"/>
<dbReference type="Proteomes" id="UP000324376">
    <property type="component" value="Unassembled WGS sequence"/>
</dbReference>
<evidence type="ECO:0000313" key="3">
    <source>
        <dbReference type="Proteomes" id="UP000324376"/>
    </source>
</evidence>
<feature type="chain" id="PRO_5024454921" description="Secreted protein" evidence="1">
    <location>
        <begin position="26"/>
        <end position="139"/>
    </location>
</feature>
<comment type="caution">
    <text evidence="2">The sequence shown here is derived from an EMBL/GenBank/DDBJ whole genome shotgun (WGS) entry which is preliminary data.</text>
</comment>
<dbReference type="NCBIfam" id="NF047658">
    <property type="entry name" value="HYC_CC_PP"/>
    <property type="match status" value="1"/>
</dbReference>
<dbReference type="InterPro" id="IPR058060">
    <property type="entry name" value="HYC_CC_PP"/>
</dbReference>
<keyword evidence="1" id="KW-0732">Signal</keyword>
<evidence type="ECO:0000313" key="2">
    <source>
        <dbReference type="EMBL" id="TYP74382.1"/>
    </source>
</evidence>
<dbReference type="Pfam" id="PF26622">
    <property type="entry name" value="DUF8199"/>
    <property type="match status" value="1"/>
</dbReference>
<accession>A0A5S5C7C9</accession>
<feature type="signal peptide" evidence="1">
    <location>
        <begin position="1"/>
        <end position="25"/>
    </location>
</feature>
<gene>
    <name evidence="2" type="ORF">BD809_104202</name>
</gene>
<sequence>MRSLFNKFMAAFMACIVLGTTMSFTVDMHFCGDTIVDFSFVQKAKSCGMDMIHGSLDCESPLISQNTCCSDTQLLVEGQDELNTSFDSLAFEQQTFVAAFFYSYSLLFDAVDSHTLTKPDYRRAWGAQDLHILHQIFLI</sequence>
<name>A0A5S5C7C9_9FLAO</name>
<protein>
    <recommendedName>
        <fullName evidence="4">Secreted protein</fullName>
    </recommendedName>
</protein>
<keyword evidence="3" id="KW-1185">Reference proteome</keyword>
<dbReference type="InterPro" id="IPR058512">
    <property type="entry name" value="DUF8199"/>
</dbReference>